<organism evidence="2 3">
    <name type="scientific">Dimargaris cristalligena</name>
    <dbReference type="NCBI Taxonomy" id="215637"/>
    <lineage>
        <taxon>Eukaryota</taxon>
        <taxon>Fungi</taxon>
        <taxon>Fungi incertae sedis</taxon>
        <taxon>Zoopagomycota</taxon>
        <taxon>Kickxellomycotina</taxon>
        <taxon>Dimargaritomycetes</taxon>
        <taxon>Dimargaritales</taxon>
        <taxon>Dimargaritaceae</taxon>
        <taxon>Dimargaris</taxon>
    </lineage>
</organism>
<dbReference type="Proteomes" id="UP000268162">
    <property type="component" value="Unassembled WGS sequence"/>
</dbReference>
<evidence type="ECO:0000313" key="2">
    <source>
        <dbReference type="EMBL" id="RKP33404.1"/>
    </source>
</evidence>
<dbReference type="AlphaFoldDB" id="A0A4P9ZJL4"/>
<keyword evidence="3" id="KW-1185">Reference proteome</keyword>
<feature type="region of interest" description="Disordered" evidence="1">
    <location>
        <begin position="54"/>
        <end position="98"/>
    </location>
</feature>
<accession>A0A4P9ZJL4</accession>
<feature type="compositionally biased region" description="Polar residues" evidence="1">
    <location>
        <begin position="54"/>
        <end position="65"/>
    </location>
</feature>
<gene>
    <name evidence="2" type="ORF">BJ085DRAFT_28936</name>
</gene>
<evidence type="ECO:0000313" key="3">
    <source>
        <dbReference type="Proteomes" id="UP000268162"/>
    </source>
</evidence>
<evidence type="ECO:0000256" key="1">
    <source>
        <dbReference type="SAM" id="MobiDB-lite"/>
    </source>
</evidence>
<reference evidence="3" key="1">
    <citation type="journal article" date="2018" name="Nat. Microbiol.">
        <title>Leveraging single-cell genomics to expand the fungal tree of life.</title>
        <authorList>
            <person name="Ahrendt S.R."/>
            <person name="Quandt C.A."/>
            <person name="Ciobanu D."/>
            <person name="Clum A."/>
            <person name="Salamov A."/>
            <person name="Andreopoulos B."/>
            <person name="Cheng J.F."/>
            <person name="Woyke T."/>
            <person name="Pelin A."/>
            <person name="Henrissat B."/>
            <person name="Reynolds N.K."/>
            <person name="Benny G.L."/>
            <person name="Smith M.E."/>
            <person name="James T.Y."/>
            <person name="Grigoriev I.V."/>
        </authorList>
    </citation>
    <scope>NUCLEOTIDE SEQUENCE [LARGE SCALE GENOMIC DNA]</scope>
    <source>
        <strain evidence="3">RSA 468</strain>
    </source>
</reference>
<dbReference type="EMBL" id="ML003923">
    <property type="protein sequence ID" value="RKP33404.1"/>
    <property type="molecule type" value="Genomic_DNA"/>
</dbReference>
<protein>
    <submittedName>
        <fullName evidence="2">Uncharacterized protein</fullName>
    </submittedName>
</protein>
<name>A0A4P9ZJL4_9FUNG</name>
<proteinExistence type="predicted"/>
<sequence length="133" mass="14176">MALPVPNSDDGSLGLIHVEYFLLYPSTSSKHSSNPIRIAEGLFPEFTMFCSGTLSPPNLTSSDPANSGEGKGSNPSLSPGREGPQTTGLTSHSKVEHPIVEQLGHPTNEIVQLVLPLTSASTRCYAKENLLHH</sequence>